<evidence type="ECO:0000256" key="1">
    <source>
        <dbReference type="SAM" id="MobiDB-lite"/>
    </source>
</evidence>
<dbReference type="EMBL" id="CACVKT020001943">
    <property type="protein sequence ID" value="CAC5373708.1"/>
    <property type="molecule type" value="Genomic_DNA"/>
</dbReference>
<organism evidence="2 3">
    <name type="scientific">Mytilus coruscus</name>
    <name type="common">Sea mussel</name>
    <dbReference type="NCBI Taxonomy" id="42192"/>
    <lineage>
        <taxon>Eukaryota</taxon>
        <taxon>Metazoa</taxon>
        <taxon>Spiralia</taxon>
        <taxon>Lophotrochozoa</taxon>
        <taxon>Mollusca</taxon>
        <taxon>Bivalvia</taxon>
        <taxon>Autobranchia</taxon>
        <taxon>Pteriomorphia</taxon>
        <taxon>Mytilida</taxon>
        <taxon>Mytiloidea</taxon>
        <taxon>Mytilidae</taxon>
        <taxon>Mytilinae</taxon>
        <taxon>Mytilus</taxon>
    </lineage>
</organism>
<feature type="region of interest" description="Disordered" evidence="1">
    <location>
        <begin position="1"/>
        <end position="32"/>
    </location>
</feature>
<name>A0A6J8AU41_MYTCO</name>
<dbReference type="OrthoDB" id="6755924at2759"/>
<dbReference type="GO" id="GO:0003677">
    <property type="term" value="F:DNA binding"/>
    <property type="evidence" value="ECO:0007669"/>
    <property type="project" value="InterPro"/>
</dbReference>
<dbReference type="Proteomes" id="UP000507470">
    <property type="component" value="Unassembled WGS sequence"/>
</dbReference>
<protein>
    <recommendedName>
        <fullName evidence="4">Tyr recombinase domain-containing protein</fullName>
    </recommendedName>
</protein>
<evidence type="ECO:0008006" key="4">
    <source>
        <dbReference type="Google" id="ProtNLM"/>
    </source>
</evidence>
<keyword evidence="3" id="KW-1185">Reference proteome</keyword>
<sequence>MNPQLATGRRPHPPTARKMPQPPNCLPSPWPKEQEQTKMNLNFRVKIKSKPNPLLRTLVKPHIGASSNTKANWIKDIMKLAGIDATKFNAHSTRGSSTSKAKCQGVSLSEILKIADWSIALTLKKKNYFRPLLEDGDQFSKTVLSLPSGMLIMTTCSPLNPTEVALKRQFFNPPVFTIDQAASIPNGVRISLEKVGIISIGEIQIANGSKRREIQLKYGGRTAKLTAWNGVAENISDCHIHAGKL</sequence>
<gene>
    <name evidence="2" type="ORF">MCOR_11366</name>
</gene>
<dbReference type="AlphaFoldDB" id="A0A6J8AU41"/>
<dbReference type="InterPro" id="IPR011010">
    <property type="entry name" value="DNA_brk_join_enz"/>
</dbReference>
<reference evidence="2 3" key="1">
    <citation type="submission" date="2020-06" db="EMBL/GenBank/DDBJ databases">
        <authorList>
            <person name="Li R."/>
            <person name="Bekaert M."/>
        </authorList>
    </citation>
    <scope>NUCLEOTIDE SEQUENCE [LARGE SCALE GENOMIC DNA]</scope>
    <source>
        <strain evidence="3">wild</strain>
    </source>
</reference>
<feature type="compositionally biased region" description="Pro residues" evidence="1">
    <location>
        <begin position="20"/>
        <end position="30"/>
    </location>
</feature>
<accession>A0A6J8AU41</accession>
<proteinExistence type="predicted"/>
<evidence type="ECO:0000313" key="2">
    <source>
        <dbReference type="EMBL" id="CAC5373708.1"/>
    </source>
</evidence>
<evidence type="ECO:0000313" key="3">
    <source>
        <dbReference type="Proteomes" id="UP000507470"/>
    </source>
</evidence>
<dbReference type="SUPFAM" id="SSF56349">
    <property type="entry name" value="DNA breaking-rejoining enzymes"/>
    <property type="match status" value="1"/>
</dbReference>